<protein>
    <recommendedName>
        <fullName evidence="2">HTH cro/C1-type domain-containing protein</fullName>
    </recommendedName>
</protein>
<dbReference type="EMBL" id="MIJY01000005">
    <property type="protein sequence ID" value="OEG18716.1"/>
    <property type="molecule type" value="Genomic_DNA"/>
</dbReference>
<evidence type="ECO:0000256" key="1">
    <source>
        <dbReference type="SAM" id="MobiDB-lite"/>
    </source>
</evidence>
<dbReference type="InterPro" id="IPR011990">
    <property type="entry name" value="TPR-like_helical_dom_sf"/>
</dbReference>
<keyword evidence="4" id="KW-1185">Reference proteome</keyword>
<dbReference type="InterPro" id="IPR010982">
    <property type="entry name" value="Lambda_DNA-bd_dom_sf"/>
</dbReference>
<dbReference type="OrthoDB" id="2315941at2"/>
<dbReference type="SUPFAM" id="SSF47413">
    <property type="entry name" value="lambda repressor-like DNA-binding domains"/>
    <property type="match status" value="1"/>
</dbReference>
<evidence type="ECO:0000313" key="3">
    <source>
        <dbReference type="EMBL" id="OEG18716.1"/>
    </source>
</evidence>
<evidence type="ECO:0000313" key="4">
    <source>
        <dbReference type="Proteomes" id="UP000095094"/>
    </source>
</evidence>
<gene>
    <name evidence="3" type="ORF">BCR25_16075</name>
</gene>
<feature type="domain" description="HTH cro/C1-type" evidence="2">
    <location>
        <begin position="7"/>
        <end position="60"/>
    </location>
</feature>
<dbReference type="GO" id="GO:0003677">
    <property type="term" value="F:DNA binding"/>
    <property type="evidence" value="ECO:0007669"/>
    <property type="project" value="InterPro"/>
</dbReference>
<dbReference type="Proteomes" id="UP000095094">
    <property type="component" value="Unassembled WGS sequence"/>
</dbReference>
<dbReference type="PROSITE" id="PS50943">
    <property type="entry name" value="HTH_CROC1"/>
    <property type="match status" value="1"/>
</dbReference>
<dbReference type="InterPro" id="IPR001387">
    <property type="entry name" value="Cro/C1-type_HTH"/>
</dbReference>
<reference evidence="4" key="1">
    <citation type="submission" date="2016-09" db="EMBL/GenBank/DDBJ databases">
        <authorList>
            <person name="Gulvik C.A."/>
        </authorList>
    </citation>
    <scope>NUCLEOTIDE SEQUENCE [LARGE SCALE GENOMIC DNA]</scope>
    <source>
        <strain evidence="4">LMG 8895</strain>
    </source>
</reference>
<dbReference type="Gene3D" id="1.10.260.40">
    <property type="entry name" value="lambda repressor-like DNA-binding domains"/>
    <property type="match status" value="1"/>
</dbReference>
<name>A0A1E5H1D3_9ENTE</name>
<dbReference type="RefSeq" id="WP_069662565.1">
    <property type="nucleotide sequence ID" value="NZ_JBHUJJ010000002.1"/>
</dbReference>
<evidence type="ECO:0000259" key="2">
    <source>
        <dbReference type="PROSITE" id="PS50943"/>
    </source>
</evidence>
<organism evidence="3 4">
    <name type="scientific">Enterococcus termitis</name>
    <dbReference type="NCBI Taxonomy" id="332950"/>
    <lineage>
        <taxon>Bacteria</taxon>
        <taxon>Bacillati</taxon>
        <taxon>Bacillota</taxon>
        <taxon>Bacilli</taxon>
        <taxon>Lactobacillales</taxon>
        <taxon>Enterococcaceae</taxon>
        <taxon>Enterococcus</taxon>
    </lineage>
</organism>
<dbReference type="Gene3D" id="1.25.40.400">
    <property type="match status" value="1"/>
</dbReference>
<dbReference type="SUPFAM" id="SSF48452">
    <property type="entry name" value="TPR-like"/>
    <property type="match status" value="1"/>
</dbReference>
<comment type="caution">
    <text evidence="3">The sequence shown here is derived from an EMBL/GenBank/DDBJ whole genome shotgun (WGS) entry which is preliminary data.</text>
</comment>
<dbReference type="Pfam" id="PF01381">
    <property type="entry name" value="HTH_3"/>
    <property type="match status" value="1"/>
</dbReference>
<proteinExistence type="predicted"/>
<dbReference type="PANTHER" id="PTHR37038">
    <property type="entry name" value="TRANSCRIPTIONAL REGULATOR-RELATED"/>
    <property type="match status" value="1"/>
</dbReference>
<accession>A0A1E5H1D3</accession>
<dbReference type="CDD" id="cd00093">
    <property type="entry name" value="HTH_XRE"/>
    <property type="match status" value="1"/>
</dbReference>
<feature type="region of interest" description="Disordered" evidence="1">
    <location>
        <begin position="14"/>
        <end position="33"/>
    </location>
</feature>
<dbReference type="AlphaFoldDB" id="A0A1E5H1D3"/>
<dbReference type="InterPro" id="IPR053163">
    <property type="entry name" value="HTH-type_regulator_Rgg"/>
</dbReference>
<sequence>MNIAETLKFFRQKKNLSQSEAKPKDMSQPAYSSIERGDRSITMKELQEYLDNTSISPNEFFSFSDFDKKQNEFKKVFYTLSASVSTNTDTAAKKELIDYYNFFNENKWTNQRYLANYISIKHFYSQYLNEIEQFNSIELDLIFDNLYNKQSYFYYDYQILSSVIGYLHPAKAENILTKMIPLSYINQRDTATISQAYAALNNIISVSIYSNMFKQAKRYLEIAEKNNMGFNEYKFKLDLMYLENLLLYLETGKSTYLSKIDEYKDIIKKLGMTHHLKQIETEMKLLTFEKNPQKLLEKYNVTLMTPSEYNINQ</sequence>